<feature type="transmembrane region" description="Helical" evidence="1">
    <location>
        <begin position="136"/>
        <end position="152"/>
    </location>
</feature>
<evidence type="ECO:0000313" key="3">
    <source>
        <dbReference type="EMBL" id="MBR0648939.1"/>
    </source>
</evidence>
<keyword evidence="1" id="KW-0472">Membrane</keyword>
<dbReference type="SUPFAM" id="SSF103481">
    <property type="entry name" value="Multidrug resistance efflux transporter EmrE"/>
    <property type="match status" value="2"/>
</dbReference>
<dbReference type="Pfam" id="PF00892">
    <property type="entry name" value="EamA"/>
    <property type="match status" value="1"/>
</dbReference>
<feature type="transmembrane region" description="Helical" evidence="1">
    <location>
        <begin position="276"/>
        <end position="294"/>
    </location>
</feature>
<feature type="transmembrane region" description="Helical" evidence="1">
    <location>
        <begin position="111"/>
        <end position="129"/>
    </location>
</feature>
<evidence type="ECO:0000259" key="2">
    <source>
        <dbReference type="Pfam" id="PF00892"/>
    </source>
</evidence>
<feature type="transmembrane region" description="Helical" evidence="1">
    <location>
        <begin position="50"/>
        <end position="69"/>
    </location>
</feature>
<proteinExistence type="predicted"/>
<dbReference type="EMBL" id="JAAEDI010000004">
    <property type="protein sequence ID" value="MBR0648939.1"/>
    <property type="molecule type" value="Genomic_DNA"/>
</dbReference>
<feature type="domain" description="EamA" evidence="2">
    <location>
        <begin position="22"/>
        <end position="151"/>
    </location>
</feature>
<name>A0ABS5ED53_9PROT</name>
<keyword evidence="1" id="KW-1133">Transmembrane helix</keyword>
<feature type="transmembrane region" description="Helical" evidence="1">
    <location>
        <begin position="251"/>
        <end position="270"/>
    </location>
</feature>
<evidence type="ECO:0000313" key="4">
    <source>
        <dbReference type="Proteomes" id="UP000698752"/>
    </source>
</evidence>
<feature type="transmembrane region" description="Helical" evidence="1">
    <location>
        <begin position="191"/>
        <end position="210"/>
    </location>
</feature>
<gene>
    <name evidence="3" type="ORF">GXW78_04645</name>
</gene>
<dbReference type="Proteomes" id="UP000698752">
    <property type="component" value="Unassembled WGS sequence"/>
</dbReference>
<dbReference type="RefSeq" id="WP_211866461.1">
    <property type="nucleotide sequence ID" value="NZ_JAAEDI010000004.1"/>
</dbReference>
<accession>A0ABS5ED53</accession>
<feature type="transmembrane region" description="Helical" evidence="1">
    <location>
        <begin position="216"/>
        <end position="239"/>
    </location>
</feature>
<dbReference type="InterPro" id="IPR000620">
    <property type="entry name" value="EamA_dom"/>
</dbReference>
<evidence type="ECO:0000256" key="1">
    <source>
        <dbReference type="SAM" id="Phobius"/>
    </source>
</evidence>
<dbReference type="PANTHER" id="PTHR22911:SF103">
    <property type="entry name" value="BLR2811 PROTEIN"/>
    <property type="match status" value="1"/>
</dbReference>
<protein>
    <submittedName>
        <fullName evidence="3">DMT family transporter</fullName>
    </submittedName>
</protein>
<keyword evidence="1" id="KW-0812">Transmembrane</keyword>
<feature type="transmembrane region" description="Helical" evidence="1">
    <location>
        <begin position="81"/>
        <end position="99"/>
    </location>
</feature>
<sequence length="309" mass="33123">MADSAPARRGGLSIPTGAETVRGILLILLAYVVITGADASVKWVLPEVGVAVSMLARGVVGSIAVFIFVRGRGLRPHNVKLLTARGLLHCTVSAVWYWAWVRGMALVDSYAISAAAPLLMTILAIPILGEKVGWRRWTSTLVGFLGVLFMLQPDGDLWRFETPFLMVAVCIMALTRIWTRVLTATDEPAGIAFWLMVAHIPAGLLLLPAFPAPATMPGPGVLVALLFFGVANAIAHILFARAFALAPVSVLAPYEYSPLLLGGVLGFLIWAEVPAWTTLAGAAVVIVAGLYNLHRERVRRTAEKRDGGR</sequence>
<reference evidence="4" key="1">
    <citation type="journal article" date="2021" name="Syst. Appl. Microbiol.">
        <title>Roseomonas hellenica sp. nov., isolated from roots of wild-growing Alkanna tinctoria.</title>
        <authorList>
            <person name="Rat A."/>
            <person name="Naranjo H.D."/>
            <person name="Lebbe L."/>
            <person name="Cnockaert M."/>
            <person name="Krigas N."/>
            <person name="Grigoriadou K."/>
            <person name="Maloupa E."/>
            <person name="Willems A."/>
        </authorList>
    </citation>
    <scope>NUCLEOTIDE SEQUENCE [LARGE SCALE GENOMIC DNA]</scope>
    <source>
        <strain evidence="4">LMG 31159</strain>
    </source>
</reference>
<feature type="transmembrane region" description="Helical" evidence="1">
    <location>
        <begin position="21"/>
        <end position="44"/>
    </location>
</feature>
<organism evidence="3 4">
    <name type="scientific">Neoroseomonas terrae</name>
    <dbReference type="NCBI Taxonomy" id="424799"/>
    <lineage>
        <taxon>Bacteria</taxon>
        <taxon>Pseudomonadati</taxon>
        <taxon>Pseudomonadota</taxon>
        <taxon>Alphaproteobacteria</taxon>
        <taxon>Acetobacterales</taxon>
        <taxon>Acetobacteraceae</taxon>
        <taxon>Neoroseomonas</taxon>
    </lineage>
</organism>
<dbReference type="InterPro" id="IPR037185">
    <property type="entry name" value="EmrE-like"/>
</dbReference>
<keyword evidence="4" id="KW-1185">Reference proteome</keyword>
<feature type="transmembrane region" description="Helical" evidence="1">
    <location>
        <begin position="158"/>
        <end position="179"/>
    </location>
</feature>
<dbReference type="PANTHER" id="PTHR22911">
    <property type="entry name" value="ACYL-MALONYL CONDENSING ENZYME-RELATED"/>
    <property type="match status" value="1"/>
</dbReference>
<comment type="caution">
    <text evidence="3">The sequence shown here is derived from an EMBL/GenBank/DDBJ whole genome shotgun (WGS) entry which is preliminary data.</text>
</comment>